<accession>A0A8S5UIP3</accession>
<reference evidence="2" key="1">
    <citation type="journal article" date="2021" name="Proc. Natl. Acad. Sci. U.S.A.">
        <title>A Catalog of Tens of Thousands of Viruses from Human Metagenomes Reveals Hidden Associations with Chronic Diseases.</title>
        <authorList>
            <person name="Tisza M.J."/>
            <person name="Buck C.B."/>
        </authorList>
    </citation>
    <scope>NUCLEOTIDE SEQUENCE</scope>
    <source>
        <strain evidence="2">Ctu2j3</strain>
    </source>
</reference>
<organism evidence="2">
    <name type="scientific">Myoviridae sp. ctu2j3</name>
    <dbReference type="NCBI Taxonomy" id="2825197"/>
    <lineage>
        <taxon>Viruses</taxon>
        <taxon>Duplodnaviria</taxon>
        <taxon>Heunggongvirae</taxon>
        <taxon>Uroviricota</taxon>
        <taxon>Caudoviricetes</taxon>
    </lineage>
</organism>
<feature type="compositionally biased region" description="Pro residues" evidence="1">
    <location>
        <begin position="23"/>
        <end position="49"/>
    </location>
</feature>
<name>A0A8S5UIP3_9CAUD</name>
<dbReference type="EMBL" id="BK016090">
    <property type="protein sequence ID" value="DAF94357.1"/>
    <property type="molecule type" value="Genomic_DNA"/>
</dbReference>
<proteinExistence type="predicted"/>
<evidence type="ECO:0000256" key="1">
    <source>
        <dbReference type="SAM" id="MobiDB-lite"/>
    </source>
</evidence>
<sequence>MKAIEYFETGMIKRVEFHPPVPASPPIPIPGPLPSPVVTPQPVPVPPASRRPIDPGQPYGPITFPVIEPKWPFIDPITLNTGGILEGQSVLTSGGMVEMQDALKPGTVVH</sequence>
<evidence type="ECO:0000313" key="2">
    <source>
        <dbReference type="EMBL" id="DAF94357.1"/>
    </source>
</evidence>
<dbReference type="EMBL" id="BK016090">
    <property type="protein sequence ID" value="DAF94378.1"/>
    <property type="molecule type" value="Genomic_DNA"/>
</dbReference>
<protein>
    <submittedName>
        <fullName evidence="2">Uncharacterized protein</fullName>
    </submittedName>
</protein>
<feature type="region of interest" description="Disordered" evidence="1">
    <location>
        <begin position="23"/>
        <end position="59"/>
    </location>
</feature>